<proteinExistence type="predicted"/>
<protein>
    <submittedName>
        <fullName evidence="1">Uncharacterized protein</fullName>
    </submittedName>
</protein>
<sequence>MAVLHLLWLLHQNEEKLSAFVYLLGRKCESNQQAKDLYAGKSFRG</sequence>
<accession>A0A0E9VKS3</accession>
<name>A0A0E9VKS3_ANGAN</name>
<dbReference type="AlphaFoldDB" id="A0A0E9VKS3"/>
<organism evidence="1">
    <name type="scientific">Anguilla anguilla</name>
    <name type="common">European freshwater eel</name>
    <name type="synonym">Muraena anguilla</name>
    <dbReference type="NCBI Taxonomy" id="7936"/>
    <lineage>
        <taxon>Eukaryota</taxon>
        <taxon>Metazoa</taxon>
        <taxon>Chordata</taxon>
        <taxon>Craniata</taxon>
        <taxon>Vertebrata</taxon>
        <taxon>Euteleostomi</taxon>
        <taxon>Actinopterygii</taxon>
        <taxon>Neopterygii</taxon>
        <taxon>Teleostei</taxon>
        <taxon>Anguilliformes</taxon>
        <taxon>Anguillidae</taxon>
        <taxon>Anguilla</taxon>
    </lineage>
</organism>
<reference evidence="1" key="2">
    <citation type="journal article" date="2015" name="Fish Shellfish Immunol.">
        <title>Early steps in the European eel (Anguilla anguilla)-Vibrio vulnificus interaction in the gills: Role of the RtxA13 toxin.</title>
        <authorList>
            <person name="Callol A."/>
            <person name="Pajuelo D."/>
            <person name="Ebbesson L."/>
            <person name="Teles M."/>
            <person name="MacKenzie S."/>
            <person name="Amaro C."/>
        </authorList>
    </citation>
    <scope>NUCLEOTIDE SEQUENCE</scope>
</reference>
<dbReference type="EMBL" id="GBXM01030774">
    <property type="protein sequence ID" value="JAH77803.1"/>
    <property type="molecule type" value="Transcribed_RNA"/>
</dbReference>
<evidence type="ECO:0000313" key="1">
    <source>
        <dbReference type="EMBL" id="JAH77803.1"/>
    </source>
</evidence>
<reference evidence="1" key="1">
    <citation type="submission" date="2014-11" db="EMBL/GenBank/DDBJ databases">
        <authorList>
            <person name="Amaro Gonzalez C."/>
        </authorList>
    </citation>
    <scope>NUCLEOTIDE SEQUENCE</scope>
</reference>